<reference evidence="11" key="1">
    <citation type="submission" date="2014-07" db="EMBL/GenBank/DDBJ databases">
        <authorList>
            <person name="Martin A.A"/>
            <person name="De Silva N."/>
        </authorList>
    </citation>
    <scope>NUCLEOTIDE SEQUENCE</scope>
</reference>
<dbReference type="SUPFAM" id="SSF47954">
    <property type="entry name" value="Cyclin-like"/>
    <property type="match status" value="2"/>
</dbReference>
<dbReference type="InterPro" id="IPR002720">
    <property type="entry name" value="RB_A"/>
</dbReference>
<dbReference type="InterPro" id="IPR002719">
    <property type="entry name" value="RB_B"/>
</dbReference>
<evidence type="ECO:0000256" key="3">
    <source>
        <dbReference type="ARBA" id="ARBA00022491"/>
    </source>
</evidence>
<evidence type="ECO:0000256" key="4">
    <source>
        <dbReference type="ARBA" id="ARBA00023015"/>
    </source>
</evidence>
<dbReference type="Gene3D" id="1.10.472.140">
    <property type="match status" value="1"/>
</dbReference>
<evidence type="ECO:0000256" key="1">
    <source>
        <dbReference type="ARBA" id="ARBA00004123"/>
    </source>
</evidence>
<dbReference type="AlphaFoldDB" id="A0A0K0G1E0"/>
<dbReference type="Pfam" id="PF01857">
    <property type="entry name" value="RB_B"/>
    <property type="match status" value="1"/>
</dbReference>
<evidence type="ECO:0000256" key="6">
    <source>
        <dbReference type="ARBA" id="ARBA00023242"/>
    </source>
</evidence>
<keyword evidence="11" id="KW-1185">Reference proteome</keyword>
<keyword evidence="7" id="KW-0131">Cell cycle</keyword>
<reference evidence="12" key="2">
    <citation type="submission" date="2015-08" db="UniProtKB">
        <authorList>
            <consortium name="WormBaseParasite"/>
        </authorList>
    </citation>
    <scope>IDENTIFICATION</scope>
</reference>
<protein>
    <submittedName>
        <fullName evidence="12">Retinoblastoma family protein (inferred by orthology to a D. melanogaster protein)</fullName>
    </submittedName>
</protein>
<evidence type="ECO:0000256" key="2">
    <source>
        <dbReference type="ARBA" id="ARBA00009475"/>
    </source>
</evidence>
<keyword evidence="5" id="KW-0804">Transcription</keyword>
<dbReference type="InterPro" id="IPR024599">
    <property type="entry name" value="RB_N"/>
</dbReference>
<dbReference type="InterPro" id="IPR028309">
    <property type="entry name" value="RB_fam"/>
</dbReference>
<evidence type="ECO:0000256" key="7">
    <source>
        <dbReference type="ARBA" id="ARBA00023306"/>
    </source>
</evidence>
<feature type="domain" description="Retinoblastoma-associated protein N-terminal" evidence="9">
    <location>
        <begin position="116"/>
        <end position="250"/>
    </location>
</feature>
<sequence>MAANYLPHQERRKSLFSPQYISYSEEEMEEVMDTSCSISNLHSYSQENVSEEECPTNYTYDKESFEQFKELVAKYLKPKEDPLTFTTTRWEEFRSIKNKVTTVEPLLGWMVVYIHAFIIMYEDQGEKYHSLYEILDIVKDGNISIKDFYAMLCKWVKLIDAPNRVLNKVDNINSRIATTTVCFKKFLSIFYKLIKNCDLRYRPHRLWNHEASLHIMWKFYIAFKQEINCGDDLVPSYHTMMSFFDFLCRRLREEGKIEMINQPYSELLNKNNTILDDLCKDFNGVPVDLKHFNEHKFYRKTEDLIKLFKSKPSDKDYLDYLEELCVKVMKKYTETTLKERLLNEGIFLDLDVSKDKIDMIVSNASIMLSSNGISTPRKGPNFVTNQYLEKFLSSIHHGKSKTPLLTRTLYFDSVSGCPTTPFSAANYKKTQLAMLIDQYPPRPSRFLEELLDQLPNRPKDFVVNLFTKLGERFCSLVKDECRGDIAFDDQITDYVEERTTSILALCFRVLESLLTRERQVIQDPNSEYWKIMFQENFIRSVFNVALELVLCAHNSLRDFPWSLRVTELQAINFSRIIELVIKANDHLAREFVKHLNMIEEKILEELAWTADSPIWKVVGDGPDKFPSSCAVQYQAGDSSLSEIDRRQMKDYENLVKNREKETTSVEPPSITQNTKIFVRKFYYLAAIRVVHLCERLSFNEENKLKIWNCIEYLFRNHITMLKCRNLDQLILCCCYVVAKVGRLEITFNDILTAYRLQPQACQAIIKHVIMESGDDVTPDDLKRDPKDFEGRRYNPNDAIPGKRGHLINFYNKVFIDNMADIANTMRKPDERLKSRIIPFPPLRQNPLSPRKQLTENITIVPQRSRDSCNLQQPQQEKKNNIYRYTLYQSPSKDLSTINKLVRDAGSNFNANARSA</sequence>
<keyword evidence="4" id="KW-0805">Transcription regulation</keyword>
<evidence type="ECO:0000259" key="10">
    <source>
        <dbReference type="SMART" id="SM01368"/>
    </source>
</evidence>
<feature type="compositionally biased region" description="Basic and acidic residues" evidence="8">
    <location>
        <begin position="779"/>
        <end position="794"/>
    </location>
</feature>
<dbReference type="SMART" id="SM01368">
    <property type="entry name" value="RB_A"/>
    <property type="match status" value="1"/>
</dbReference>
<proteinExistence type="inferred from homology"/>
<dbReference type="Pfam" id="PF01858">
    <property type="entry name" value="RB_A"/>
    <property type="match status" value="1"/>
</dbReference>
<comment type="similarity">
    <text evidence="2">Belongs to the retinoblastoma protein (RB) family.</text>
</comment>
<dbReference type="PANTHER" id="PTHR13742">
    <property type="entry name" value="RETINOBLASTOMA-ASSOCIATED PROTEIN RB -RELATED"/>
    <property type="match status" value="1"/>
</dbReference>
<feature type="region of interest" description="Disordered" evidence="8">
    <location>
        <begin position="776"/>
        <end position="795"/>
    </location>
</feature>
<dbReference type="GO" id="GO:0006357">
    <property type="term" value="P:regulation of transcription by RNA polymerase II"/>
    <property type="evidence" value="ECO:0007669"/>
    <property type="project" value="InterPro"/>
</dbReference>
<dbReference type="Pfam" id="PF11934">
    <property type="entry name" value="DUF3452"/>
    <property type="match status" value="1"/>
</dbReference>
<dbReference type="SMART" id="SM01367">
    <property type="entry name" value="DUF3452"/>
    <property type="match status" value="1"/>
</dbReference>
<keyword evidence="3" id="KW-0678">Repressor</keyword>
<evidence type="ECO:0000313" key="11">
    <source>
        <dbReference type="Proteomes" id="UP000035680"/>
    </source>
</evidence>
<dbReference type="Proteomes" id="UP000035680">
    <property type="component" value="Unassembled WGS sequence"/>
</dbReference>
<dbReference type="STRING" id="75913.A0A0K0G1E0"/>
<evidence type="ECO:0000256" key="8">
    <source>
        <dbReference type="SAM" id="MobiDB-lite"/>
    </source>
</evidence>
<dbReference type="Gene3D" id="1.10.472.10">
    <property type="entry name" value="Cyclin-like"/>
    <property type="match status" value="2"/>
</dbReference>
<dbReference type="GO" id="GO:0000785">
    <property type="term" value="C:chromatin"/>
    <property type="evidence" value="ECO:0007669"/>
    <property type="project" value="TreeGrafter"/>
</dbReference>
<dbReference type="PANTHER" id="PTHR13742:SF17">
    <property type="entry name" value="RE32990P-RELATED"/>
    <property type="match status" value="1"/>
</dbReference>
<evidence type="ECO:0000259" key="9">
    <source>
        <dbReference type="SMART" id="SM01367"/>
    </source>
</evidence>
<comment type="subcellular location">
    <subcellularLocation>
        <location evidence="1">Nucleus</location>
    </subcellularLocation>
</comment>
<dbReference type="GO" id="GO:2000134">
    <property type="term" value="P:negative regulation of G1/S transition of mitotic cell cycle"/>
    <property type="evidence" value="ECO:0007669"/>
    <property type="project" value="TreeGrafter"/>
</dbReference>
<name>A0A0K0G1E0_STRVS</name>
<dbReference type="WBParaSite" id="SVE_1853000.2">
    <property type="protein sequence ID" value="SVE_1853000.2"/>
    <property type="gene ID" value="SVE_1853000"/>
</dbReference>
<accession>A0A0K0G1E0</accession>
<feature type="domain" description="Retinoblastoma-associated protein A-box" evidence="10">
    <location>
        <begin position="420"/>
        <end position="618"/>
    </location>
</feature>
<dbReference type="GO" id="GO:0005634">
    <property type="term" value="C:nucleus"/>
    <property type="evidence" value="ECO:0007669"/>
    <property type="project" value="UniProtKB-SubCell"/>
</dbReference>
<dbReference type="GO" id="GO:0030154">
    <property type="term" value="P:cell differentiation"/>
    <property type="evidence" value="ECO:0007669"/>
    <property type="project" value="TreeGrafter"/>
</dbReference>
<evidence type="ECO:0000256" key="5">
    <source>
        <dbReference type="ARBA" id="ARBA00023163"/>
    </source>
</evidence>
<dbReference type="GO" id="GO:0005667">
    <property type="term" value="C:transcription regulator complex"/>
    <property type="evidence" value="ECO:0007669"/>
    <property type="project" value="TreeGrafter"/>
</dbReference>
<dbReference type="GO" id="GO:0000977">
    <property type="term" value="F:RNA polymerase II transcription regulatory region sequence-specific DNA binding"/>
    <property type="evidence" value="ECO:0007669"/>
    <property type="project" value="TreeGrafter"/>
</dbReference>
<organism evidence="11 12">
    <name type="scientific">Strongyloides venezuelensis</name>
    <name type="common">Threadworm</name>
    <dbReference type="NCBI Taxonomy" id="75913"/>
    <lineage>
        <taxon>Eukaryota</taxon>
        <taxon>Metazoa</taxon>
        <taxon>Ecdysozoa</taxon>
        <taxon>Nematoda</taxon>
        <taxon>Chromadorea</taxon>
        <taxon>Rhabditida</taxon>
        <taxon>Tylenchina</taxon>
        <taxon>Panagrolaimomorpha</taxon>
        <taxon>Strongyloidoidea</taxon>
        <taxon>Strongyloididae</taxon>
        <taxon>Strongyloides</taxon>
    </lineage>
</organism>
<dbReference type="InterPro" id="IPR036915">
    <property type="entry name" value="Cyclin-like_sf"/>
</dbReference>
<evidence type="ECO:0000313" key="12">
    <source>
        <dbReference type="WBParaSite" id="SVE_1853000.2"/>
    </source>
</evidence>
<keyword evidence="6" id="KW-0539">Nucleus</keyword>